<dbReference type="EMBL" id="FNAG01000001">
    <property type="protein sequence ID" value="SDD09408.1"/>
    <property type="molecule type" value="Genomic_DNA"/>
</dbReference>
<dbReference type="STRING" id="265719.SAMN04488509_101170"/>
<dbReference type="OrthoDB" id="5735475at2"/>
<organism evidence="2 3">
    <name type="scientific">Aquimonas voraii</name>
    <dbReference type="NCBI Taxonomy" id="265719"/>
    <lineage>
        <taxon>Bacteria</taxon>
        <taxon>Pseudomonadati</taxon>
        <taxon>Pseudomonadota</taxon>
        <taxon>Gammaproteobacteria</taxon>
        <taxon>Lysobacterales</taxon>
        <taxon>Lysobacteraceae</taxon>
        <taxon>Aquimonas</taxon>
    </lineage>
</organism>
<keyword evidence="3" id="KW-1185">Reference proteome</keyword>
<dbReference type="RefSeq" id="WP_091237689.1">
    <property type="nucleotide sequence ID" value="NZ_FNAG01000001.1"/>
</dbReference>
<dbReference type="SUPFAM" id="SSF55961">
    <property type="entry name" value="Bet v1-like"/>
    <property type="match status" value="1"/>
</dbReference>
<proteinExistence type="predicted"/>
<dbReference type="Proteomes" id="UP000199603">
    <property type="component" value="Unassembled WGS sequence"/>
</dbReference>
<feature type="signal peptide" evidence="1">
    <location>
        <begin position="1"/>
        <end position="19"/>
    </location>
</feature>
<name>A0A1G6RXU8_9GAMM</name>
<dbReference type="Gene3D" id="3.30.530.20">
    <property type="match status" value="1"/>
</dbReference>
<gene>
    <name evidence="2" type="ORF">SAMN04488509_101170</name>
</gene>
<accession>A0A1G6RXU8</accession>
<feature type="chain" id="PRO_5011758129" evidence="1">
    <location>
        <begin position="20"/>
        <end position="174"/>
    </location>
</feature>
<protein>
    <submittedName>
        <fullName evidence="2">Uncharacterized conserved protein YndB, AHSA1/START domain</fullName>
    </submittedName>
</protein>
<keyword evidence="1" id="KW-0732">Signal</keyword>
<evidence type="ECO:0000313" key="3">
    <source>
        <dbReference type="Proteomes" id="UP000199603"/>
    </source>
</evidence>
<evidence type="ECO:0000313" key="2">
    <source>
        <dbReference type="EMBL" id="SDD09408.1"/>
    </source>
</evidence>
<dbReference type="AlphaFoldDB" id="A0A1G6RXU8"/>
<dbReference type="InterPro" id="IPR023393">
    <property type="entry name" value="START-like_dom_sf"/>
</dbReference>
<evidence type="ECO:0000256" key="1">
    <source>
        <dbReference type="SAM" id="SignalP"/>
    </source>
</evidence>
<sequence>MRDQALFLLACLAPGLAPAEVLSSSATGFVLEQRIEAPVSPERSWQALVGEVDAWWPRDHTWWGAASTLSIEPRAGGCFCEHAGARSAEHLRVVFVDAPNRLRLLGGLGPLQGMGLQGSLEFDIAPRDDGGSTIRMRYTLGGYSATDLSEFAPVVDRVQGQQLEGLRAHLEAEG</sequence>
<reference evidence="2 3" key="1">
    <citation type="submission" date="2016-10" db="EMBL/GenBank/DDBJ databases">
        <authorList>
            <person name="de Groot N.N."/>
        </authorList>
    </citation>
    <scope>NUCLEOTIDE SEQUENCE [LARGE SCALE GENOMIC DNA]</scope>
    <source>
        <strain evidence="2 3">DSM 16957</strain>
    </source>
</reference>